<sequence length="37" mass="3967">MNGVAVGGGRLLGLSVRYFLLLHVLVSLPVVKQLCML</sequence>
<dbReference type="EMBL" id="GBXM01014692">
    <property type="protein sequence ID" value="JAH93885.1"/>
    <property type="molecule type" value="Transcribed_RNA"/>
</dbReference>
<protein>
    <submittedName>
        <fullName evidence="1">Uncharacterized protein</fullName>
    </submittedName>
</protein>
<evidence type="ECO:0000313" key="1">
    <source>
        <dbReference type="EMBL" id="JAH93885.1"/>
    </source>
</evidence>
<proteinExistence type="predicted"/>
<name>A0A0E9WW91_ANGAN</name>
<organism evidence="1">
    <name type="scientific">Anguilla anguilla</name>
    <name type="common">European freshwater eel</name>
    <name type="synonym">Muraena anguilla</name>
    <dbReference type="NCBI Taxonomy" id="7936"/>
    <lineage>
        <taxon>Eukaryota</taxon>
        <taxon>Metazoa</taxon>
        <taxon>Chordata</taxon>
        <taxon>Craniata</taxon>
        <taxon>Vertebrata</taxon>
        <taxon>Euteleostomi</taxon>
        <taxon>Actinopterygii</taxon>
        <taxon>Neopterygii</taxon>
        <taxon>Teleostei</taxon>
        <taxon>Anguilliformes</taxon>
        <taxon>Anguillidae</taxon>
        <taxon>Anguilla</taxon>
    </lineage>
</organism>
<dbReference type="AlphaFoldDB" id="A0A0E9WW91"/>
<reference evidence="1" key="1">
    <citation type="submission" date="2014-11" db="EMBL/GenBank/DDBJ databases">
        <authorList>
            <person name="Amaro Gonzalez C."/>
        </authorList>
    </citation>
    <scope>NUCLEOTIDE SEQUENCE</scope>
</reference>
<accession>A0A0E9WW91</accession>
<reference evidence="1" key="2">
    <citation type="journal article" date="2015" name="Fish Shellfish Immunol.">
        <title>Early steps in the European eel (Anguilla anguilla)-Vibrio vulnificus interaction in the gills: Role of the RtxA13 toxin.</title>
        <authorList>
            <person name="Callol A."/>
            <person name="Pajuelo D."/>
            <person name="Ebbesson L."/>
            <person name="Teles M."/>
            <person name="MacKenzie S."/>
            <person name="Amaro C."/>
        </authorList>
    </citation>
    <scope>NUCLEOTIDE SEQUENCE</scope>
</reference>